<feature type="region of interest" description="Disordered" evidence="1">
    <location>
        <begin position="1"/>
        <end position="20"/>
    </location>
</feature>
<gene>
    <name evidence="2" type="ORF">AALO_G00257910</name>
</gene>
<name>A0AAV6FWM1_9TELE</name>
<feature type="compositionally biased region" description="Basic and acidic residues" evidence="1">
    <location>
        <begin position="8"/>
        <end position="18"/>
    </location>
</feature>
<keyword evidence="3" id="KW-1185">Reference proteome</keyword>
<dbReference type="AlphaFoldDB" id="A0AAV6FWM1"/>
<proteinExistence type="predicted"/>
<organism evidence="2 3">
    <name type="scientific">Alosa alosa</name>
    <name type="common">allis shad</name>
    <dbReference type="NCBI Taxonomy" id="278164"/>
    <lineage>
        <taxon>Eukaryota</taxon>
        <taxon>Metazoa</taxon>
        <taxon>Chordata</taxon>
        <taxon>Craniata</taxon>
        <taxon>Vertebrata</taxon>
        <taxon>Euteleostomi</taxon>
        <taxon>Actinopterygii</taxon>
        <taxon>Neopterygii</taxon>
        <taxon>Teleostei</taxon>
        <taxon>Clupei</taxon>
        <taxon>Clupeiformes</taxon>
        <taxon>Clupeoidei</taxon>
        <taxon>Clupeidae</taxon>
        <taxon>Alosa</taxon>
    </lineage>
</organism>
<dbReference type="EMBL" id="JADWDJ010000020">
    <property type="protein sequence ID" value="KAG5264776.1"/>
    <property type="molecule type" value="Genomic_DNA"/>
</dbReference>
<dbReference type="Proteomes" id="UP000823561">
    <property type="component" value="Chromosome 20"/>
</dbReference>
<evidence type="ECO:0000313" key="3">
    <source>
        <dbReference type="Proteomes" id="UP000823561"/>
    </source>
</evidence>
<evidence type="ECO:0000313" key="2">
    <source>
        <dbReference type="EMBL" id="KAG5264776.1"/>
    </source>
</evidence>
<evidence type="ECO:0000256" key="1">
    <source>
        <dbReference type="SAM" id="MobiDB-lite"/>
    </source>
</evidence>
<sequence length="75" mass="8653">MVESIQQNHHEKTQRKSTDAVTITKQHFQAGHTISSFLYTFSLPQHSPQKATFLLIGLWDFLVLLFQHATTLSDR</sequence>
<protein>
    <submittedName>
        <fullName evidence="2">Uncharacterized protein</fullName>
    </submittedName>
</protein>
<reference evidence="2" key="1">
    <citation type="submission" date="2020-10" db="EMBL/GenBank/DDBJ databases">
        <title>Chromosome-scale genome assembly of the Allis shad, Alosa alosa.</title>
        <authorList>
            <person name="Margot Z."/>
            <person name="Christophe K."/>
            <person name="Cabau C."/>
            <person name="Louis A."/>
            <person name="Berthelot C."/>
            <person name="Parey E."/>
            <person name="Roest Crollius H."/>
            <person name="Montfort J."/>
            <person name="Robinson-Rechavi M."/>
            <person name="Bucao C."/>
            <person name="Bouchez O."/>
            <person name="Gislard M."/>
            <person name="Lluch J."/>
            <person name="Milhes M."/>
            <person name="Lampietro C."/>
            <person name="Lopez Roques C."/>
            <person name="Donnadieu C."/>
            <person name="Braasch I."/>
            <person name="Desvignes T."/>
            <person name="Postlethwait J."/>
            <person name="Bobe J."/>
            <person name="Guiguen Y."/>
        </authorList>
    </citation>
    <scope>NUCLEOTIDE SEQUENCE</scope>
    <source>
        <strain evidence="2">M-15738</strain>
        <tissue evidence="2">Blood</tissue>
    </source>
</reference>
<comment type="caution">
    <text evidence="2">The sequence shown here is derived from an EMBL/GenBank/DDBJ whole genome shotgun (WGS) entry which is preliminary data.</text>
</comment>
<accession>A0AAV6FWM1</accession>